<evidence type="ECO:0000313" key="2">
    <source>
        <dbReference type="Proteomes" id="UP000238296"/>
    </source>
</evidence>
<proteinExistence type="predicted"/>
<comment type="caution">
    <text evidence="1">The sequence shown here is derived from an EMBL/GenBank/DDBJ whole genome shotgun (WGS) entry which is preliminary data.</text>
</comment>
<organism evidence="1 2">
    <name type="scientific">Mycobacterium talmoniae</name>
    <dbReference type="NCBI Taxonomy" id="1858794"/>
    <lineage>
        <taxon>Bacteria</taxon>
        <taxon>Bacillati</taxon>
        <taxon>Actinomycetota</taxon>
        <taxon>Actinomycetes</taxon>
        <taxon>Mycobacteriales</taxon>
        <taxon>Mycobacteriaceae</taxon>
        <taxon>Mycobacterium</taxon>
    </lineage>
</organism>
<dbReference type="EMBL" id="PPEA01000847">
    <property type="protein sequence ID" value="PQM44328.1"/>
    <property type="molecule type" value="Genomic_DNA"/>
</dbReference>
<dbReference type="AlphaFoldDB" id="A0A2S8BCE7"/>
<sequence length="82" mass="8385">MRAAVHRTTDSGAVLGPDERIPPIRALQLFLGHPDDPGRPRAVAPGQPGDLCVLSVPPAEALPDLASDMVAATIMGGAVVNP</sequence>
<protein>
    <submittedName>
        <fullName evidence="1">Uncharacterized protein</fullName>
    </submittedName>
</protein>
<gene>
    <name evidence="1" type="ORF">C1Y40_05515</name>
</gene>
<evidence type="ECO:0000313" key="1">
    <source>
        <dbReference type="EMBL" id="PQM44328.1"/>
    </source>
</evidence>
<name>A0A2S8BCE7_9MYCO</name>
<accession>A0A2S8BCE7</accession>
<dbReference type="Proteomes" id="UP000238296">
    <property type="component" value="Unassembled WGS sequence"/>
</dbReference>
<reference evidence="1 2" key="1">
    <citation type="journal article" date="2017" name="Int. J. Syst. Evol. Microbiol.">
        <title>Mycobacterium talmoniae sp. nov., a slowly growing mycobacterium isolated from human respiratory samples.</title>
        <authorList>
            <person name="Davidson R.M."/>
            <person name="DeGroote M.A."/>
            <person name="Marola J.L."/>
            <person name="Buss S."/>
            <person name="Jones V."/>
            <person name="McNeil M.R."/>
            <person name="Freifeld A.G."/>
            <person name="Elaine Epperson L."/>
            <person name="Hasan N.A."/>
            <person name="Jackson M."/>
            <person name="Iwen P.C."/>
            <person name="Salfinger M."/>
            <person name="Strong M."/>
        </authorList>
    </citation>
    <scope>NUCLEOTIDE SEQUENCE [LARGE SCALE GENOMIC DNA]</scope>
    <source>
        <strain evidence="1 2">ATCC BAA-2683</strain>
    </source>
</reference>